<accession>A0A9W9AA38</accession>
<feature type="region of interest" description="Disordered" evidence="1">
    <location>
        <begin position="124"/>
        <end position="170"/>
    </location>
</feature>
<sequence length="170" mass="18660">MTIALAFNSRVMLKAAARASVTRSVTSRYTTTRLTSTMHDNDPHVLDTEKKRNLSKTQHATSTPHDHAPGWNEHLASASEAHVKADRSTASPSELTEKTIKYVHDHHSPENDVQPTEAYYSRDEVDGPLGQAHGSDGEVFEETVEKKKTTTKVFAPTGSEGSVKADRHGL</sequence>
<evidence type="ECO:0008006" key="4">
    <source>
        <dbReference type="Google" id="ProtNLM"/>
    </source>
</evidence>
<comment type="caution">
    <text evidence="2">The sequence shown here is derived from an EMBL/GenBank/DDBJ whole genome shotgun (WGS) entry which is preliminary data.</text>
</comment>
<reference evidence="2" key="1">
    <citation type="submission" date="2022-08" db="EMBL/GenBank/DDBJ databases">
        <title>A Global Phylogenomic Analysis of the Shiitake Genus Lentinula.</title>
        <authorList>
            <consortium name="DOE Joint Genome Institute"/>
            <person name="Sierra-Patev S."/>
            <person name="Min B."/>
            <person name="Naranjo-Ortiz M."/>
            <person name="Looney B."/>
            <person name="Konkel Z."/>
            <person name="Slot J.C."/>
            <person name="Sakamoto Y."/>
            <person name="Steenwyk J.L."/>
            <person name="Rokas A."/>
            <person name="Carro J."/>
            <person name="Camarero S."/>
            <person name="Ferreira P."/>
            <person name="Molpeceres G."/>
            <person name="Ruiz-Duenas F.J."/>
            <person name="Serrano A."/>
            <person name="Henrissat B."/>
            <person name="Drula E."/>
            <person name="Hughes K.W."/>
            <person name="Mata J.L."/>
            <person name="Ishikawa N.K."/>
            <person name="Vargas-Isla R."/>
            <person name="Ushijima S."/>
            <person name="Smith C.A."/>
            <person name="Ahrendt S."/>
            <person name="Andreopoulos W."/>
            <person name="He G."/>
            <person name="Labutti K."/>
            <person name="Lipzen A."/>
            <person name="Ng V."/>
            <person name="Riley R."/>
            <person name="Sandor L."/>
            <person name="Barry K."/>
            <person name="Martinez A.T."/>
            <person name="Xiao Y."/>
            <person name="Gibbons J.G."/>
            <person name="Terashima K."/>
            <person name="Grigoriev I.V."/>
            <person name="Hibbett D.S."/>
        </authorList>
    </citation>
    <scope>NUCLEOTIDE SEQUENCE</scope>
    <source>
        <strain evidence="2">JLM2183</strain>
    </source>
</reference>
<dbReference type="AlphaFoldDB" id="A0A9W9AA38"/>
<organism evidence="2 3">
    <name type="scientific">Lentinula aciculospora</name>
    <dbReference type="NCBI Taxonomy" id="153920"/>
    <lineage>
        <taxon>Eukaryota</taxon>
        <taxon>Fungi</taxon>
        <taxon>Dikarya</taxon>
        <taxon>Basidiomycota</taxon>
        <taxon>Agaricomycotina</taxon>
        <taxon>Agaricomycetes</taxon>
        <taxon>Agaricomycetidae</taxon>
        <taxon>Agaricales</taxon>
        <taxon>Marasmiineae</taxon>
        <taxon>Omphalotaceae</taxon>
        <taxon>Lentinula</taxon>
    </lineage>
</organism>
<proteinExistence type="predicted"/>
<evidence type="ECO:0000313" key="2">
    <source>
        <dbReference type="EMBL" id="KAJ4477283.1"/>
    </source>
</evidence>
<protein>
    <recommendedName>
        <fullName evidence="4">Ctg1 protein</fullName>
    </recommendedName>
</protein>
<keyword evidence="3" id="KW-1185">Reference proteome</keyword>
<dbReference type="EMBL" id="JAOTPV010000010">
    <property type="protein sequence ID" value="KAJ4477283.1"/>
    <property type="molecule type" value="Genomic_DNA"/>
</dbReference>
<dbReference type="OrthoDB" id="529205at2759"/>
<gene>
    <name evidence="2" type="ORF">J3R30DRAFT_3703548</name>
</gene>
<evidence type="ECO:0000313" key="3">
    <source>
        <dbReference type="Proteomes" id="UP001150266"/>
    </source>
</evidence>
<name>A0A9W9AA38_9AGAR</name>
<evidence type="ECO:0000256" key="1">
    <source>
        <dbReference type="SAM" id="MobiDB-lite"/>
    </source>
</evidence>
<dbReference type="Proteomes" id="UP001150266">
    <property type="component" value="Unassembled WGS sequence"/>
</dbReference>
<feature type="region of interest" description="Disordered" evidence="1">
    <location>
        <begin position="51"/>
        <end position="95"/>
    </location>
</feature>